<name>W7QBZ5_9ALTE</name>
<evidence type="ECO:0000313" key="2">
    <source>
        <dbReference type="Proteomes" id="UP000019276"/>
    </source>
</evidence>
<dbReference type="Proteomes" id="UP000019276">
    <property type="component" value="Unassembled WGS sequence"/>
</dbReference>
<organism evidence="1 2">
    <name type="scientific">Catenovulum agarivorans DS-2</name>
    <dbReference type="NCBI Taxonomy" id="1328313"/>
    <lineage>
        <taxon>Bacteria</taxon>
        <taxon>Pseudomonadati</taxon>
        <taxon>Pseudomonadota</taxon>
        <taxon>Gammaproteobacteria</taxon>
        <taxon>Alteromonadales</taxon>
        <taxon>Alteromonadaceae</taxon>
        <taxon>Catenovulum</taxon>
    </lineage>
</organism>
<protein>
    <submittedName>
        <fullName evidence="1">Uncharacterized protein</fullName>
    </submittedName>
</protein>
<keyword evidence="2" id="KW-1185">Reference proteome</keyword>
<dbReference type="eggNOG" id="ENOG50333G7">
    <property type="taxonomic scope" value="Bacteria"/>
</dbReference>
<dbReference type="AlphaFoldDB" id="W7QBZ5"/>
<dbReference type="STRING" id="1328313.DS2_11888"/>
<dbReference type="EMBL" id="ARZY01000022">
    <property type="protein sequence ID" value="EWH09531.1"/>
    <property type="molecule type" value="Genomic_DNA"/>
</dbReference>
<sequence length="170" mass="19099">MIIFKRVFFIFFCLLSFYSVSKEIVINQKVLSAQQIEQLEMKLGYDIQSGHYWYDAESGLWGIANGPALGQTQKGLIKNSKLAAKASNGGSGVFINGRELCAQEIVFCQQQTEHVLAKGHYRLNESGQLGLINHATELVVRYPKNHRAFCHSKSNIALHNHTIKTDLMLS</sequence>
<comment type="caution">
    <text evidence="1">The sequence shown here is derived from an EMBL/GenBank/DDBJ whole genome shotgun (WGS) entry which is preliminary data.</text>
</comment>
<accession>W7QBZ5</accession>
<evidence type="ECO:0000313" key="1">
    <source>
        <dbReference type="EMBL" id="EWH09531.1"/>
    </source>
</evidence>
<reference evidence="1 2" key="1">
    <citation type="journal article" date="2014" name="Genome Announc.">
        <title>Draft Genome Sequence of the Agar-Degrading Bacterium Catenovulum sp. Strain DS-2, Isolated from Intestines of Haliotis diversicolor.</title>
        <authorList>
            <person name="Shan D."/>
            <person name="Li X."/>
            <person name="Gu Z."/>
            <person name="Wei G."/>
            <person name="Gao Z."/>
            <person name="Shao Z."/>
        </authorList>
    </citation>
    <scope>NUCLEOTIDE SEQUENCE [LARGE SCALE GENOMIC DNA]</scope>
    <source>
        <strain evidence="1 2">DS-2</strain>
    </source>
</reference>
<gene>
    <name evidence="1" type="ORF">DS2_11888</name>
</gene>
<proteinExistence type="predicted"/>